<evidence type="ECO:0000313" key="3">
    <source>
        <dbReference type="Proteomes" id="UP001148838"/>
    </source>
</evidence>
<sequence length="128" mass="14507">MSEKGAQPITEPFRLNKKPSLCLSLFTLPYLRCLDSEKRNPSLTHLKTDKDATVSWIREAFLATLGIIIPVLLVSGREGRYESLILQSSLSSFWSTNINAKRLQEESNVGMVFQQDGALDKRNSWFSE</sequence>
<keyword evidence="3" id="KW-1185">Reference proteome</keyword>
<keyword evidence="1" id="KW-0472">Membrane</keyword>
<name>A0ABQ8SG55_PERAM</name>
<keyword evidence="1" id="KW-0812">Transmembrane</keyword>
<dbReference type="Proteomes" id="UP001148838">
    <property type="component" value="Unassembled WGS sequence"/>
</dbReference>
<feature type="transmembrane region" description="Helical" evidence="1">
    <location>
        <begin position="57"/>
        <end position="75"/>
    </location>
</feature>
<evidence type="ECO:0000256" key="1">
    <source>
        <dbReference type="SAM" id="Phobius"/>
    </source>
</evidence>
<protein>
    <submittedName>
        <fullName evidence="2">Uncharacterized protein</fullName>
    </submittedName>
</protein>
<organism evidence="2 3">
    <name type="scientific">Periplaneta americana</name>
    <name type="common">American cockroach</name>
    <name type="synonym">Blatta americana</name>
    <dbReference type="NCBI Taxonomy" id="6978"/>
    <lineage>
        <taxon>Eukaryota</taxon>
        <taxon>Metazoa</taxon>
        <taxon>Ecdysozoa</taxon>
        <taxon>Arthropoda</taxon>
        <taxon>Hexapoda</taxon>
        <taxon>Insecta</taxon>
        <taxon>Pterygota</taxon>
        <taxon>Neoptera</taxon>
        <taxon>Polyneoptera</taxon>
        <taxon>Dictyoptera</taxon>
        <taxon>Blattodea</taxon>
        <taxon>Blattoidea</taxon>
        <taxon>Blattidae</taxon>
        <taxon>Blattinae</taxon>
        <taxon>Periplaneta</taxon>
    </lineage>
</organism>
<keyword evidence="1" id="KW-1133">Transmembrane helix</keyword>
<gene>
    <name evidence="2" type="ORF">ANN_21342</name>
</gene>
<reference evidence="2 3" key="1">
    <citation type="journal article" date="2022" name="Allergy">
        <title>Genome assembly and annotation of Periplaneta americana reveal a comprehensive cockroach allergen profile.</title>
        <authorList>
            <person name="Wang L."/>
            <person name="Xiong Q."/>
            <person name="Saelim N."/>
            <person name="Wang L."/>
            <person name="Nong W."/>
            <person name="Wan A.T."/>
            <person name="Shi M."/>
            <person name="Liu X."/>
            <person name="Cao Q."/>
            <person name="Hui J.H.L."/>
            <person name="Sookrung N."/>
            <person name="Leung T.F."/>
            <person name="Tungtrongchitr A."/>
            <person name="Tsui S.K.W."/>
        </authorList>
    </citation>
    <scope>NUCLEOTIDE SEQUENCE [LARGE SCALE GENOMIC DNA]</scope>
    <source>
        <strain evidence="2">PWHHKU_190912</strain>
    </source>
</reference>
<evidence type="ECO:0000313" key="2">
    <source>
        <dbReference type="EMBL" id="KAJ4432705.1"/>
    </source>
</evidence>
<dbReference type="EMBL" id="JAJSOF020000029">
    <property type="protein sequence ID" value="KAJ4432705.1"/>
    <property type="molecule type" value="Genomic_DNA"/>
</dbReference>
<accession>A0ABQ8SG55</accession>
<proteinExistence type="predicted"/>
<comment type="caution">
    <text evidence="2">The sequence shown here is derived from an EMBL/GenBank/DDBJ whole genome shotgun (WGS) entry which is preliminary data.</text>
</comment>